<proteinExistence type="predicted"/>
<gene>
    <name evidence="1" type="ORF">ACFSQ3_10080</name>
</gene>
<dbReference type="Pfam" id="PF15418">
    <property type="entry name" value="DUF4625"/>
    <property type="match status" value="1"/>
</dbReference>
<reference evidence="2" key="1">
    <citation type="journal article" date="2019" name="Int. J. Syst. Evol. Microbiol.">
        <title>The Global Catalogue of Microorganisms (GCM) 10K type strain sequencing project: providing services to taxonomists for standard genome sequencing and annotation.</title>
        <authorList>
            <consortium name="The Broad Institute Genomics Platform"/>
            <consortium name="The Broad Institute Genome Sequencing Center for Infectious Disease"/>
            <person name="Wu L."/>
            <person name="Ma J."/>
        </authorList>
    </citation>
    <scope>NUCLEOTIDE SEQUENCE [LARGE SCALE GENOMIC DNA]</scope>
    <source>
        <strain evidence="2">KCTC 42248</strain>
    </source>
</reference>
<evidence type="ECO:0000313" key="1">
    <source>
        <dbReference type="EMBL" id="MFD2599302.1"/>
    </source>
</evidence>
<organism evidence="1 2">
    <name type="scientific">Sphingobacterium corticis</name>
    <dbReference type="NCBI Taxonomy" id="1812823"/>
    <lineage>
        <taxon>Bacteria</taxon>
        <taxon>Pseudomonadati</taxon>
        <taxon>Bacteroidota</taxon>
        <taxon>Sphingobacteriia</taxon>
        <taxon>Sphingobacteriales</taxon>
        <taxon>Sphingobacteriaceae</taxon>
        <taxon>Sphingobacterium</taxon>
    </lineage>
</organism>
<sequence length="328" mass="37276">MIKLGEWHYLHTYYKNYIYMKNSVKMANLLWVAVMIGLCTFTACDKEEASIEAPKPIIEHLEIGSGNNKRAVIGRDFHLDMDIKAAAPVLSVQIKIEPKAGETYASDWRFEKTWEGEFRGHQEVNVHKHFDIPENAAEGNYDFIIIVHDENGGILEMVEQIELIHPANLPVDPKLYMFMAQKNKKDYFYILNRGLVDPTVKGYSRGDTLTSYIDIQHVKDDGVLYLLLIAKSLNYRPESANNLDFSKVIVADKLEHKGLTETKTFSNYGKQVAQKELVIGSAQDNNSPQGNNLSKSWKNGDYLLAVIYTNSTNNLSVFHYVDCAIDGF</sequence>
<dbReference type="Proteomes" id="UP001597393">
    <property type="component" value="Unassembled WGS sequence"/>
</dbReference>
<dbReference type="RefSeq" id="WP_380869428.1">
    <property type="nucleotide sequence ID" value="NZ_JBHUMA010000006.1"/>
</dbReference>
<dbReference type="InterPro" id="IPR027829">
    <property type="entry name" value="DUF4625"/>
</dbReference>
<keyword evidence="2" id="KW-1185">Reference proteome</keyword>
<dbReference type="EMBL" id="JBHUMA010000006">
    <property type="protein sequence ID" value="MFD2599302.1"/>
    <property type="molecule type" value="Genomic_DNA"/>
</dbReference>
<evidence type="ECO:0000313" key="2">
    <source>
        <dbReference type="Proteomes" id="UP001597393"/>
    </source>
</evidence>
<protein>
    <submittedName>
        <fullName evidence="1">DUF4625 domain-containing protein</fullName>
    </submittedName>
</protein>
<accession>A0ABW5NN93</accession>
<comment type="caution">
    <text evidence="1">The sequence shown here is derived from an EMBL/GenBank/DDBJ whole genome shotgun (WGS) entry which is preliminary data.</text>
</comment>
<name>A0ABW5NN93_9SPHI</name>